<dbReference type="PROSITE" id="PS51186">
    <property type="entry name" value="GNAT"/>
    <property type="match status" value="1"/>
</dbReference>
<reference evidence="2" key="1">
    <citation type="submission" date="2018-06" db="EMBL/GenBank/DDBJ databases">
        <authorList>
            <person name="Zhirakovskaya E."/>
        </authorList>
    </citation>
    <scope>NUCLEOTIDE SEQUENCE</scope>
</reference>
<sequence length="169" mass="18966">MKLISPTLEYQDSYISYIKELGGEERYPFPLDFEYENFVDLLKKLDDYANGLNISNNMVPSSTFWLIQNNEIIGVTNIRHYLNKEIEFCGGHVGLGIRPSSRGKGVGKFLMAESIKNLNLIGVKVVHIHCYKDNLASSAMIVANGGNLISEFSDQSKVIQRYVVNAIQG</sequence>
<feature type="domain" description="N-acetyltransferase" evidence="1">
    <location>
        <begin position="13"/>
        <end position="169"/>
    </location>
</feature>
<dbReference type="InterPro" id="IPR000182">
    <property type="entry name" value="GNAT_dom"/>
</dbReference>
<dbReference type="PANTHER" id="PTHR39173:SF1">
    <property type="entry name" value="ACETYLTRANSFERASE"/>
    <property type="match status" value="1"/>
</dbReference>
<evidence type="ECO:0000313" key="2">
    <source>
        <dbReference type="EMBL" id="VAW42425.1"/>
    </source>
</evidence>
<dbReference type="InterPro" id="IPR016181">
    <property type="entry name" value="Acyl_CoA_acyltransferase"/>
</dbReference>
<dbReference type="SUPFAM" id="SSF55729">
    <property type="entry name" value="Acyl-CoA N-acyltransferases (Nat)"/>
    <property type="match status" value="1"/>
</dbReference>
<dbReference type="AlphaFoldDB" id="A0A3B0VFW9"/>
<protein>
    <recommendedName>
        <fullName evidence="1">N-acetyltransferase domain-containing protein</fullName>
    </recommendedName>
</protein>
<dbReference type="CDD" id="cd04301">
    <property type="entry name" value="NAT_SF"/>
    <property type="match status" value="1"/>
</dbReference>
<organism evidence="2">
    <name type="scientific">hydrothermal vent metagenome</name>
    <dbReference type="NCBI Taxonomy" id="652676"/>
    <lineage>
        <taxon>unclassified sequences</taxon>
        <taxon>metagenomes</taxon>
        <taxon>ecological metagenomes</taxon>
    </lineage>
</organism>
<accession>A0A3B0VFW9</accession>
<dbReference type="Pfam" id="PF00583">
    <property type="entry name" value="Acetyltransf_1"/>
    <property type="match status" value="1"/>
</dbReference>
<proteinExistence type="predicted"/>
<name>A0A3B0VFW9_9ZZZZ</name>
<dbReference type="Gene3D" id="3.40.630.30">
    <property type="match status" value="1"/>
</dbReference>
<dbReference type="EMBL" id="UOEW01000361">
    <property type="protein sequence ID" value="VAW42425.1"/>
    <property type="molecule type" value="Genomic_DNA"/>
</dbReference>
<evidence type="ECO:0000259" key="1">
    <source>
        <dbReference type="PROSITE" id="PS51186"/>
    </source>
</evidence>
<dbReference type="GO" id="GO:0016747">
    <property type="term" value="F:acyltransferase activity, transferring groups other than amino-acyl groups"/>
    <property type="evidence" value="ECO:0007669"/>
    <property type="project" value="InterPro"/>
</dbReference>
<dbReference type="PANTHER" id="PTHR39173">
    <property type="entry name" value="ACETYLTRANSFERASE"/>
    <property type="match status" value="1"/>
</dbReference>
<gene>
    <name evidence="2" type="ORF">MNBD_GAMMA01-1729</name>
</gene>